<comment type="caution">
    <text evidence="5">The sequence shown here is derived from an EMBL/GenBank/DDBJ whole genome shotgun (WGS) entry which is preliminary data.</text>
</comment>
<dbReference type="CDD" id="cd03404">
    <property type="entry name" value="SPFH_HflK"/>
    <property type="match status" value="1"/>
</dbReference>
<keyword evidence="6" id="KW-1185">Reference proteome</keyword>
<dbReference type="InterPro" id="IPR010201">
    <property type="entry name" value="HflK"/>
</dbReference>
<protein>
    <submittedName>
        <fullName evidence="5">Protease modulator HflK</fullName>
    </submittedName>
</protein>
<dbReference type="Gene3D" id="3.30.479.30">
    <property type="entry name" value="Band 7 domain"/>
    <property type="match status" value="1"/>
</dbReference>
<comment type="subcellular location">
    <subcellularLocation>
        <location evidence="1">Membrane</location>
        <topology evidence="1">Single-pass membrane protein</topology>
    </subcellularLocation>
</comment>
<feature type="transmembrane region" description="Helical" evidence="3">
    <location>
        <begin position="235"/>
        <end position="258"/>
    </location>
</feature>
<comment type="similarity">
    <text evidence="2">Belongs to the band 7/mec-2 family. HflK subfamily.</text>
</comment>
<dbReference type="SMART" id="SM00244">
    <property type="entry name" value="PHB"/>
    <property type="match status" value="1"/>
</dbReference>
<dbReference type="GO" id="GO:0006508">
    <property type="term" value="P:proteolysis"/>
    <property type="evidence" value="ECO:0007669"/>
    <property type="project" value="UniProtKB-KW"/>
</dbReference>
<feature type="transmembrane region" description="Helical" evidence="3">
    <location>
        <begin position="91"/>
        <end position="110"/>
    </location>
</feature>
<feature type="transmembrane region" description="Helical" evidence="3">
    <location>
        <begin position="131"/>
        <end position="153"/>
    </location>
</feature>
<keyword evidence="3" id="KW-1133">Transmembrane helix</keyword>
<dbReference type="AlphaFoldDB" id="A0A934VVZ6"/>
<evidence type="ECO:0000313" key="5">
    <source>
        <dbReference type="EMBL" id="MBK1882004.1"/>
    </source>
</evidence>
<organism evidence="5 6">
    <name type="scientific">Luteolibacter pohnpeiensis</name>
    <dbReference type="NCBI Taxonomy" id="454153"/>
    <lineage>
        <taxon>Bacteria</taxon>
        <taxon>Pseudomonadati</taxon>
        <taxon>Verrucomicrobiota</taxon>
        <taxon>Verrucomicrobiia</taxon>
        <taxon>Verrucomicrobiales</taxon>
        <taxon>Verrucomicrobiaceae</taxon>
        <taxon>Luteolibacter</taxon>
    </lineage>
</organism>
<evidence type="ECO:0000313" key="6">
    <source>
        <dbReference type="Proteomes" id="UP000603141"/>
    </source>
</evidence>
<dbReference type="PANTHER" id="PTHR42911:SF1">
    <property type="entry name" value="MODULATOR OF FTSH PROTEASE HFLC"/>
    <property type="match status" value="1"/>
</dbReference>
<dbReference type="EMBL" id="JAENIJ010000007">
    <property type="protein sequence ID" value="MBK1882004.1"/>
    <property type="molecule type" value="Genomic_DNA"/>
</dbReference>
<keyword evidence="5" id="KW-0645">Protease</keyword>
<dbReference type="InterPro" id="IPR036013">
    <property type="entry name" value="Band_7/SPFH_dom_sf"/>
</dbReference>
<evidence type="ECO:0000256" key="3">
    <source>
        <dbReference type="SAM" id="Phobius"/>
    </source>
</evidence>
<dbReference type="GO" id="GO:0008233">
    <property type="term" value="F:peptidase activity"/>
    <property type="evidence" value="ECO:0007669"/>
    <property type="project" value="UniProtKB-KW"/>
</dbReference>
<accession>A0A934VVZ6</accession>
<feature type="transmembrane region" description="Helical" evidence="3">
    <location>
        <begin position="32"/>
        <end position="50"/>
    </location>
</feature>
<reference evidence="5" key="1">
    <citation type="submission" date="2021-01" db="EMBL/GenBank/DDBJ databases">
        <title>Modified the classification status of verrucomicrobia.</title>
        <authorList>
            <person name="Feng X."/>
        </authorList>
    </citation>
    <scope>NUCLEOTIDE SEQUENCE</scope>
    <source>
        <strain evidence="5">KCTC 22041</strain>
    </source>
</reference>
<dbReference type="SUPFAM" id="SSF117892">
    <property type="entry name" value="Band 7/SPFH domain"/>
    <property type="match status" value="1"/>
</dbReference>
<dbReference type="GO" id="GO:0016020">
    <property type="term" value="C:membrane"/>
    <property type="evidence" value="ECO:0007669"/>
    <property type="project" value="UniProtKB-SubCell"/>
</dbReference>
<name>A0A934VVZ6_9BACT</name>
<dbReference type="Pfam" id="PF01145">
    <property type="entry name" value="Band_7"/>
    <property type="match status" value="1"/>
</dbReference>
<feature type="transmembrane region" description="Helical" evidence="3">
    <location>
        <begin position="57"/>
        <end position="75"/>
    </location>
</feature>
<dbReference type="PANTHER" id="PTHR42911">
    <property type="entry name" value="MODULATOR OF FTSH PROTEASE HFLC"/>
    <property type="match status" value="1"/>
</dbReference>
<keyword evidence="5" id="KW-0378">Hydrolase</keyword>
<feature type="domain" description="Band 7" evidence="4">
    <location>
        <begin position="251"/>
        <end position="433"/>
    </location>
</feature>
<feature type="transmembrane region" description="Helical" evidence="3">
    <location>
        <begin position="190"/>
        <end position="215"/>
    </location>
</feature>
<sequence>MLSCYAIAFTACAIGGEYLAQSAGLAFFRTLAMLLGWISLVAISSLIPPLRFRLRPLLLALGTIAVVAVPGRFYFPRWGIIAGVSDERLKLIAVVLAVITFILHFLATYGSHSRKESPHIALDTLVPLARLAAAALAVAIVVIVALLFFQKLWIRQAEILFGALTFILITEEIVRAIARLYLPKRLRRAAIFGHGLVLPSLFGQAGPLASLSASMESAFGVKLGDTWLIHLAKKLAAPLILLTILGLWAGTGVTRIAVDSQGVLSTNGFFQPLPLKPGLHFHAPWPWGQVTPVVTGKIEEISLGFERDLSGPILWAEKHFEGEQNLLVGGGEELLTVNVPVHYRIRDAVSYLTTGGDPRTALTTLGYHELLRLTPAYSAFDLMTSRREEVASLLKARLQTEVDRLGLGIEIVFVGFKDVHPPVEVAPAYQDVVSAEEQRLSLIDQAHTASVTNLSEAHISALQATITSQALAEERVARAEGESSRFLAPAAVWQEQPEVYATRLRLEAIENALSGIHQLYLLPAGVHQHSTFLFGNTSALAPTTTGRNSNIPAPVIRPANPVIKRTVTSKRAAAKP</sequence>
<gene>
    <name evidence="5" type="ORF">JIN85_06230</name>
</gene>
<dbReference type="Proteomes" id="UP000603141">
    <property type="component" value="Unassembled WGS sequence"/>
</dbReference>
<proteinExistence type="inferred from homology"/>
<keyword evidence="3" id="KW-0472">Membrane</keyword>
<evidence type="ECO:0000256" key="2">
    <source>
        <dbReference type="ARBA" id="ARBA00006971"/>
    </source>
</evidence>
<evidence type="ECO:0000259" key="4">
    <source>
        <dbReference type="SMART" id="SM00244"/>
    </source>
</evidence>
<evidence type="ECO:0000256" key="1">
    <source>
        <dbReference type="ARBA" id="ARBA00004167"/>
    </source>
</evidence>
<dbReference type="InterPro" id="IPR001107">
    <property type="entry name" value="Band_7"/>
</dbReference>
<keyword evidence="3" id="KW-0812">Transmembrane</keyword>